<dbReference type="Pfam" id="PF00646">
    <property type="entry name" value="F-box"/>
    <property type="match status" value="1"/>
</dbReference>
<dbReference type="InterPro" id="IPR001810">
    <property type="entry name" value="F-box_dom"/>
</dbReference>
<accession>A0A8J2L6H2</accession>
<feature type="domain" description="F-box" evidence="1">
    <location>
        <begin position="9"/>
        <end position="39"/>
    </location>
</feature>
<evidence type="ECO:0000313" key="3">
    <source>
        <dbReference type="Proteomes" id="UP000708208"/>
    </source>
</evidence>
<comment type="caution">
    <text evidence="2">The sequence shown here is derived from an EMBL/GenBank/DDBJ whole genome shotgun (WGS) entry which is preliminary data.</text>
</comment>
<gene>
    <name evidence="2" type="ORF">AFUS01_LOCUS36542</name>
</gene>
<dbReference type="AlphaFoldDB" id="A0A8J2L6H2"/>
<evidence type="ECO:0000259" key="1">
    <source>
        <dbReference type="Pfam" id="PF00646"/>
    </source>
</evidence>
<reference evidence="2" key="1">
    <citation type="submission" date="2021-06" db="EMBL/GenBank/DDBJ databases">
        <authorList>
            <person name="Hodson N. C."/>
            <person name="Mongue J. A."/>
            <person name="Jaron S. K."/>
        </authorList>
    </citation>
    <scope>NUCLEOTIDE SEQUENCE</scope>
</reference>
<organism evidence="2 3">
    <name type="scientific">Allacma fusca</name>
    <dbReference type="NCBI Taxonomy" id="39272"/>
    <lineage>
        <taxon>Eukaryota</taxon>
        <taxon>Metazoa</taxon>
        <taxon>Ecdysozoa</taxon>
        <taxon>Arthropoda</taxon>
        <taxon>Hexapoda</taxon>
        <taxon>Collembola</taxon>
        <taxon>Symphypleona</taxon>
        <taxon>Sminthuridae</taxon>
        <taxon>Allacma</taxon>
    </lineage>
</organism>
<name>A0A8J2L6H2_9HEXA</name>
<sequence length="425" mass="48813">MEQVFTVDLILKEIIANLEFKDLLSVSQLNKKWNYIARKRLYDNHKCLVTITNHQRLRMERPCEKMKTLDNLISKCVNIPWNGLILRIDDHEYFEDDSSDFHYCIPQDTTVTKNLYPSIWTKLRIKYLIVSCDFKCPAGEIVKQIMLQKGDSIEYLNIKSLKRRKVFCRENQIVDPGERRFKLGNVKILEIHKNMDLELLSDVLGSAQGVQEINGKVHSNEVSAVLKNNLVCKLKEFYLMHSEEFVRGFGIVVKPIEIDVCLELVRSQPKLRKLVGKYERRNSGCTIDSYCDVLGDLIQSSSDCLEVLEIDQLSLIWISSRRLPEARRVTEIKVGYVDAIDYDTDVTTMAKVNFGRMFPNLQTVVFTQAWGVVSDSNGFIPPGFLDYPIQNVHTGVALVTMTQPLKDRLSNVVLSLFPNAAITIQ</sequence>
<dbReference type="Proteomes" id="UP000708208">
    <property type="component" value="Unassembled WGS sequence"/>
</dbReference>
<dbReference type="EMBL" id="CAJVCH010539924">
    <property type="protein sequence ID" value="CAG7826492.1"/>
    <property type="molecule type" value="Genomic_DNA"/>
</dbReference>
<keyword evidence="3" id="KW-1185">Reference proteome</keyword>
<protein>
    <recommendedName>
        <fullName evidence="1">F-box domain-containing protein</fullName>
    </recommendedName>
</protein>
<evidence type="ECO:0000313" key="2">
    <source>
        <dbReference type="EMBL" id="CAG7826492.1"/>
    </source>
</evidence>
<proteinExistence type="predicted"/>